<organism evidence="2 3">
    <name type="scientific">Cerrena zonata</name>
    <dbReference type="NCBI Taxonomy" id="2478898"/>
    <lineage>
        <taxon>Eukaryota</taxon>
        <taxon>Fungi</taxon>
        <taxon>Dikarya</taxon>
        <taxon>Basidiomycota</taxon>
        <taxon>Agaricomycotina</taxon>
        <taxon>Agaricomycetes</taxon>
        <taxon>Polyporales</taxon>
        <taxon>Cerrenaceae</taxon>
        <taxon>Cerrena</taxon>
    </lineage>
</organism>
<reference evidence="2 3" key="1">
    <citation type="submission" date="2022-09" db="EMBL/GenBank/DDBJ databases">
        <authorList>
            <person name="Palmer J.M."/>
        </authorList>
    </citation>
    <scope>NUCLEOTIDE SEQUENCE [LARGE SCALE GENOMIC DNA]</scope>
    <source>
        <strain evidence="2 3">DSM 7382</strain>
    </source>
</reference>
<proteinExistence type="predicted"/>
<keyword evidence="3" id="KW-1185">Reference proteome</keyword>
<dbReference type="Proteomes" id="UP001385951">
    <property type="component" value="Unassembled WGS sequence"/>
</dbReference>
<sequence>MSDIVSYPPVFPDISNCGHLYATYLPSPTPPAALPYINMHPSINTYEQTNSWVLTQAFRPEDGHRQLYLSRPVSPSSDTVSTTSLDVKSIFEPDVNKSMFSVDSSNPYDDISYDSDGDSESADDGGYVNTCDRCSTCLARHMCALQCSIAASGFVIQSLAPVIDNITTNTTITTNHSGNVPRKGPLANAGERYTEGGDTYHPAADGQRLYTAKPPSVDEGPLPGVLSQDKNKTM</sequence>
<evidence type="ECO:0000256" key="1">
    <source>
        <dbReference type="SAM" id="MobiDB-lite"/>
    </source>
</evidence>
<evidence type="ECO:0000313" key="2">
    <source>
        <dbReference type="EMBL" id="KAK7681382.1"/>
    </source>
</evidence>
<feature type="region of interest" description="Disordered" evidence="1">
    <location>
        <begin position="174"/>
        <end position="234"/>
    </location>
</feature>
<protein>
    <submittedName>
        <fullName evidence="2">Uncharacterized protein</fullName>
    </submittedName>
</protein>
<accession>A0AAW0FMH7</accession>
<name>A0AAW0FMH7_9APHY</name>
<comment type="caution">
    <text evidence="2">The sequence shown here is derived from an EMBL/GenBank/DDBJ whole genome shotgun (WGS) entry which is preliminary data.</text>
</comment>
<dbReference type="EMBL" id="JASBNA010000041">
    <property type="protein sequence ID" value="KAK7681382.1"/>
    <property type="molecule type" value="Genomic_DNA"/>
</dbReference>
<gene>
    <name evidence="2" type="ORF">QCA50_015474</name>
</gene>
<evidence type="ECO:0000313" key="3">
    <source>
        <dbReference type="Proteomes" id="UP001385951"/>
    </source>
</evidence>
<dbReference type="AlphaFoldDB" id="A0AAW0FMH7"/>